<sequence>MICDVEAGLDGNCGGIFEFPFRWNSHVRSSSLPACVCVGRSRRRRAIDLPAATARPRTAVTTVGTNVPAELSTRRLSGPSRATPRTGIVVIDRGPALGPGRRRLPW</sequence>
<dbReference type="AlphaFoldDB" id="A0A4C1SXA0"/>
<gene>
    <name evidence="2" type="ORF">EVAR_3193_1</name>
</gene>
<dbReference type="EMBL" id="BGZK01000020">
    <property type="protein sequence ID" value="GBP05907.1"/>
    <property type="molecule type" value="Genomic_DNA"/>
</dbReference>
<reference evidence="2 3" key="1">
    <citation type="journal article" date="2019" name="Commun. Biol.">
        <title>The bagworm genome reveals a unique fibroin gene that provides high tensile strength.</title>
        <authorList>
            <person name="Kono N."/>
            <person name="Nakamura H."/>
            <person name="Ohtoshi R."/>
            <person name="Tomita M."/>
            <person name="Numata K."/>
            <person name="Arakawa K."/>
        </authorList>
    </citation>
    <scope>NUCLEOTIDE SEQUENCE [LARGE SCALE GENOMIC DNA]</scope>
</reference>
<evidence type="ECO:0000313" key="3">
    <source>
        <dbReference type="Proteomes" id="UP000299102"/>
    </source>
</evidence>
<keyword evidence="3" id="KW-1185">Reference proteome</keyword>
<organism evidence="2 3">
    <name type="scientific">Eumeta variegata</name>
    <name type="common">Bagworm moth</name>
    <name type="synonym">Eumeta japonica</name>
    <dbReference type="NCBI Taxonomy" id="151549"/>
    <lineage>
        <taxon>Eukaryota</taxon>
        <taxon>Metazoa</taxon>
        <taxon>Ecdysozoa</taxon>
        <taxon>Arthropoda</taxon>
        <taxon>Hexapoda</taxon>
        <taxon>Insecta</taxon>
        <taxon>Pterygota</taxon>
        <taxon>Neoptera</taxon>
        <taxon>Endopterygota</taxon>
        <taxon>Lepidoptera</taxon>
        <taxon>Glossata</taxon>
        <taxon>Ditrysia</taxon>
        <taxon>Tineoidea</taxon>
        <taxon>Psychidae</taxon>
        <taxon>Oiketicinae</taxon>
        <taxon>Eumeta</taxon>
    </lineage>
</organism>
<evidence type="ECO:0000313" key="2">
    <source>
        <dbReference type="EMBL" id="GBP05907.1"/>
    </source>
</evidence>
<protein>
    <submittedName>
        <fullName evidence="2">Uncharacterized protein</fullName>
    </submittedName>
</protein>
<accession>A0A4C1SXA0</accession>
<dbReference type="Proteomes" id="UP000299102">
    <property type="component" value="Unassembled WGS sequence"/>
</dbReference>
<feature type="region of interest" description="Disordered" evidence="1">
    <location>
        <begin position="73"/>
        <end position="106"/>
    </location>
</feature>
<evidence type="ECO:0000256" key="1">
    <source>
        <dbReference type="SAM" id="MobiDB-lite"/>
    </source>
</evidence>
<name>A0A4C1SXA0_EUMVA</name>
<proteinExistence type="predicted"/>
<comment type="caution">
    <text evidence="2">The sequence shown here is derived from an EMBL/GenBank/DDBJ whole genome shotgun (WGS) entry which is preliminary data.</text>
</comment>